<evidence type="ECO:0000259" key="3">
    <source>
        <dbReference type="Pfam" id="PF10073"/>
    </source>
</evidence>
<dbReference type="RefSeq" id="WP_181762013.1">
    <property type="nucleotide sequence ID" value="NZ_BMCR01000001.1"/>
</dbReference>
<name>A0A838Y4C8_9HYPH</name>
<keyword evidence="5" id="KW-1185">Reference proteome</keyword>
<reference evidence="4 5" key="2">
    <citation type="submission" date="2020-08" db="EMBL/GenBank/DDBJ databases">
        <title>Stappia taiwanensis sp. nov., isolated from a coastal thermal spring.</title>
        <authorList>
            <person name="Kampfer P."/>
        </authorList>
    </citation>
    <scope>NUCLEOTIDE SEQUENCE [LARGE SCALE GENOMIC DNA]</scope>
    <source>
        <strain evidence="4 5">DSM 23284</strain>
    </source>
</reference>
<dbReference type="Proteomes" id="UP000559404">
    <property type="component" value="Unassembled WGS sequence"/>
</dbReference>
<dbReference type="InterPro" id="IPR018753">
    <property type="entry name" value="GapR-like"/>
</dbReference>
<dbReference type="Pfam" id="PF10073">
    <property type="entry name" value="GapR_DNA-bd"/>
    <property type="match status" value="1"/>
</dbReference>
<feature type="domain" description="GapR-like DNA-binding" evidence="3">
    <location>
        <begin position="8"/>
        <end position="79"/>
    </location>
</feature>
<dbReference type="AlphaFoldDB" id="A0A838Y4C8"/>
<proteinExistence type="inferred from homology"/>
<keyword evidence="2" id="KW-0175">Coiled coil</keyword>
<evidence type="ECO:0000313" key="5">
    <source>
        <dbReference type="Proteomes" id="UP000559404"/>
    </source>
</evidence>
<accession>A0A838Y4C8</accession>
<feature type="coiled-coil region" evidence="2">
    <location>
        <begin position="12"/>
        <end position="39"/>
    </location>
</feature>
<dbReference type="NCBIfam" id="NF010247">
    <property type="entry name" value="PRK13694.1"/>
    <property type="match status" value="1"/>
</dbReference>
<sequence length="85" mass="9761">MTDTGGIASDQLRAFVERIERLEEEKKVLADDIKDVYAEAKGNGFDAKILRKVVMLRKKKPHEREEEESILDLYKHALGMDSGRE</sequence>
<evidence type="ECO:0000256" key="2">
    <source>
        <dbReference type="SAM" id="Coils"/>
    </source>
</evidence>
<dbReference type="EMBL" id="JACEON010000026">
    <property type="protein sequence ID" value="MBA4613813.1"/>
    <property type="molecule type" value="Genomic_DNA"/>
</dbReference>
<organism evidence="4 5">
    <name type="scientific">Stappia taiwanensis</name>
    <dbReference type="NCBI Taxonomy" id="992267"/>
    <lineage>
        <taxon>Bacteria</taxon>
        <taxon>Pseudomonadati</taxon>
        <taxon>Pseudomonadota</taxon>
        <taxon>Alphaproteobacteria</taxon>
        <taxon>Hyphomicrobiales</taxon>
        <taxon>Stappiaceae</taxon>
        <taxon>Stappia</taxon>
    </lineage>
</organism>
<gene>
    <name evidence="4" type="ORF">H1W37_19315</name>
</gene>
<comment type="caution">
    <text evidence="4">The sequence shown here is derived from an EMBL/GenBank/DDBJ whole genome shotgun (WGS) entry which is preliminary data.</text>
</comment>
<dbReference type="InterPro" id="IPR046367">
    <property type="entry name" value="GapR-like_DNA-bd"/>
</dbReference>
<protein>
    <recommendedName>
        <fullName evidence="1">UPF0335 protein H1W37_19315</fullName>
    </recommendedName>
</protein>
<dbReference type="GO" id="GO:0003677">
    <property type="term" value="F:DNA binding"/>
    <property type="evidence" value="ECO:0007669"/>
    <property type="project" value="InterPro"/>
</dbReference>
<reference evidence="4 5" key="1">
    <citation type="submission" date="2020-07" db="EMBL/GenBank/DDBJ databases">
        <authorList>
            <person name="Li M."/>
        </authorList>
    </citation>
    <scope>NUCLEOTIDE SEQUENCE [LARGE SCALE GENOMIC DNA]</scope>
    <source>
        <strain evidence="4 5">DSM 23284</strain>
    </source>
</reference>
<evidence type="ECO:0000256" key="1">
    <source>
        <dbReference type="HAMAP-Rule" id="MF_00797"/>
    </source>
</evidence>
<dbReference type="HAMAP" id="MF_00797">
    <property type="entry name" value="UPF0335"/>
    <property type="match status" value="1"/>
</dbReference>
<evidence type="ECO:0000313" key="4">
    <source>
        <dbReference type="EMBL" id="MBA4613813.1"/>
    </source>
</evidence>
<comment type="similarity">
    <text evidence="1">Belongs to the UPF0335 family.</text>
</comment>